<dbReference type="Gene3D" id="2.130.10.10">
    <property type="entry name" value="YVTN repeat-like/Quinoprotein amine dehydrogenase"/>
    <property type="match status" value="5"/>
</dbReference>
<sequence length="883" mass="98595">MIRKVIFIASLIPTLAFGQSAEEYFERIKTQKVISDPEVQWQNFGPGMSGYCEEFWCHPTDPSVMFMGPDMHVSYGSWDGGESWQSLKDPDGLGQDMKRVLDLDFSLQQPDFGMAIDWNGWIYQTSNRGRSWQRIGEFGQNYKDIGIDPNDPEAFSKGWYAEQRGTRHSELAVDPTNDQVWYVGAGDFWNVKSNHRSQAKPHGEPLKYAAYGYIWKTVDQGKTWQKITKGIPETTEVGKIIVNPRHADSLVMATNMGLMLSADGGMSWTDGGEGLPHNLPRDLTSYYDEASGEFILYLLEQTVYTPAGETVYSEGGVYRSADGGKTWASISGNLSFDLSAMDYPAELDRYHRSMAHWFGISKQESKARFSQLPQAIMPVYNRIVVSPLDKDELYISYNKKHDFSFGPGDVWRSLDGGRSWKVVTRHGTYWEKGSDEAYWSERSNPSEPNIDFAHLEEYMKSSSESSGNRMMEINSLGELFVGIDQQTLKSTDKGESWKQIDDDETSPDSGHWIGRGGSNLPGRYMLLETGITERRLLSSGEHGLWQTVAAIDWPDPQAVAVQQIEGQVHPHGAHSVSTVAVHPQDPNIIYILSWRQDHRGKLRRTLDGGKTWENIASIFDADNNGWEGLAAQNSLLIDPQKPDNMYFCATKNMISEVGAGNGPKLSKGGYGFYKSTDGGYTWTLSNAGLPADASVRRLMLDPADPKQIYAAVNSQNGGLYKSVDQGDSWEKQTIPAQIQSVNNVFIDRNTQAIFLSTGRRTGSYEEGGVWKSSDQGQTWQQLFKAPFVWQAESSPVNPDLIVISVAGQAVSMADDFMNPGIYLSTDAGASWTKINKGLGQPDKIVDVKPDPYNENILWCASWGAGWYITYLNGYQGSWLPSGK</sequence>
<organism evidence="4 5">
    <name type="scientific">Echinicola pacifica</name>
    <dbReference type="NCBI Taxonomy" id="346377"/>
    <lineage>
        <taxon>Bacteria</taxon>
        <taxon>Pseudomonadati</taxon>
        <taxon>Bacteroidota</taxon>
        <taxon>Cytophagia</taxon>
        <taxon>Cytophagales</taxon>
        <taxon>Cyclobacteriaceae</taxon>
        <taxon>Echinicola</taxon>
    </lineage>
</organism>
<reference evidence="4" key="2">
    <citation type="submission" date="2020-09" db="EMBL/GenBank/DDBJ databases">
        <authorList>
            <person name="Sun Q."/>
            <person name="Kim S."/>
        </authorList>
    </citation>
    <scope>NUCLEOTIDE SEQUENCE</scope>
    <source>
        <strain evidence="4">KCTC 12368</strain>
    </source>
</reference>
<dbReference type="SUPFAM" id="SSF110296">
    <property type="entry name" value="Oligoxyloglucan reducing end-specific cellobiohydrolase"/>
    <property type="match status" value="2"/>
</dbReference>
<reference evidence="4" key="1">
    <citation type="journal article" date="2014" name="Int. J. Syst. Evol. Microbiol.">
        <title>Complete genome sequence of Corynebacterium casei LMG S-19264T (=DSM 44701T), isolated from a smear-ripened cheese.</title>
        <authorList>
            <consortium name="US DOE Joint Genome Institute (JGI-PGF)"/>
            <person name="Walter F."/>
            <person name="Albersmeier A."/>
            <person name="Kalinowski J."/>
            <person name="Ruckert C."/>
        </authorList>
    </citation>
    <scope>NUCLEOTIDE SEQUENCE</scope>
    <source>
        <strain evidence="4">KCTC 12368</strain>
    </source>
</reference>
<proteinExistence type="predicted"/>
<dbReference type="EMBL" id="BMWX01000003">
    <property type="protein sequence ID" value="GGZ24866.1"/>
    <property type="molecule type" value="Genomic_DNA"/>
</dbReference>
<feature type="domain" description="Sortilin N-terminal" evidence="3">
    <location>
        <begin position="672"/>
        <end position="784"/>
    </location>
</feature>
<comment type="caution">
    <text evidence="4">The sequence shown here is derived from an EMBL/GenBank/DDBJ whole genome shotgun (WGS) entry which is preliminary data.</text>
</comment>
<dbReference type="InterPro" id="IPR015943">
    <property type="entry name" value="WD40/YVTN_repeat-like_dom_sf"/>
</dbReference>
<accession>A0A918UPI6</accession>
<dbReference type="Proteomes" id="UP000619457">
    <property type="component" value="Unassembled WGS sequence"/>
</dbReference>
<evidence type="ECO:0000313" key="5">
    <source>
        <dbReference type="Proteomes" id="UP000619457"/>
    </source>
</evidence>
<evidence type="ECO:0000256" key="1">
    <source>
        <dbReference type="ARBA" id="ARBA00022737"/>
    </source>
</evidence>
<evidence type="ECO:0000313" key="4">
    <source>
        <dbReference type="EMBL" id="GGZ24866.1"/>
    </source>
</evidence>
<dbReference type="RefSeq" id="WP_018473467.1">
    <property type="nucleotide sequence ID" value="NZ_BMWX01000003.1"/>
</dbReference>
<feature type="region of interest" description="Disordered" evidence="2">
    <location>
        <begin position="491"/>
        <end position="516"/>
    </location>
</feature>
<name>A0A918UPI6_9BACT</name>
<evidence type="ECO:0000256" key="2">
    <source>
        <dbReference type="SAM" id="MobiDB-lite"/>
    </source>
</evidence>
<dbReference type="InterPro" id="IPR031778">
    <property type="entry name" value="Sortilin_N"/>
</dbReference>
<dbReference type="Pfam" id="PF15902">
    <property type="entry name" value="Sortilin-Vps10"/>
    <property type="match status" value="1"/>
</dbReference>
<dbReference type="PANTHER" id="PTHR12106:SF27">
    <property type="entry name" value="SORTILIN-RELATED RECEPTOR"/>
    <property type="match status" value="1"/>
</dbReference>
<keyword evidence="5" id="KW-1185">Reference proteome</keyword>
<gene>
    <name evidence="4" type="ORF">GCM10007049_16610</name>
</gene>
<dbReference type="InterPro" id="IPR050310">
    <property type="entry name" value="VPS10-sortilin"/>
</dbReference>
<evidence type="ECO:0000259" key="3">
    <source>
        <dbReference type="Pfam" id="PF15902"/>
    </source>
</evidence>
<keyword evidence="1" id="KW-0677">Repeat</keyword>
<dbReference type="PANTHER" id="PTHR12106">
    <property type="entry name" value="SORTILIN RELATED"/>
    <property type="match status" value="1"/>
</dbReference>
<feature type="compositionally biased region" description="Basic and acidic residues" evidence="2">
    <location>
        <begin position="491"/>
        <end position="500"/>
    </location>
</feature>
<dbReference type="AlphaFoldDB" id="A0A918UPI6"/>
<protein>
    <recommendedName>
        <fullName evidence="3">Sortilin N-terminal domain-containing protein</fullName>
    </recommendedName>
</protein>
<dbReference type="CDD" id="cd15482">
    <property type="entry name" value="Sialidase_non-viral"/>
    <property type="match status" value="2"/>
</dbReference>